<dbReference type="RefSeq" id="XP_003682944.1">
    <property type="nucleotide sequence ID" value="XM_003682896.1"/>
</dbReference>
<dbReference type="Gene3D" id="1.10.3280.10">
    <property type="entry name" value="Siroheme synthase, domain 3"/>
    <property type="match status" value="1"/>
</dbReference>
<proteinExistence type="predicted"/>
<dbReference type="Pfam" id="PF13241">
    <property type="entry name" value="NAD_binding_7"/>
    <property type="match status" value="1"/>
</dbReference>
<dbReference type="HOGENOM" id="CLU_011276_8_5_1"/>
<dbReference type="OrthoDB" id="1721126at2759"/>
<comment type="pathway">
    <text evidence="1">Porphyrin-containing compound metabolism; siroheme biosynthesis; sirohydrochlorin from precorrin-2: step 1/1.</text>
</comment>
<protein>
    <recommendedName>
        <fullName evidence="2">precorrin-2 dehydrogenase</fullName>
        <ecNumber evidence="2">1.3.1.76</ecNumber>
    </recommendedName>
</protein>
<keyword evidence="4" id="KW-0520">NAD</keyword>
<evidence type="ECO:0000256" key="3">
    <source>
        <dbReference type="ARBA" id="ARBA00023002"/>
    </source>
</evidence>
<gene>
    <name evidence="8" type="primary">TDEL0G03660</name>
    <name evidence="8" type="ORF">TDEL_0G03660</name>
</gene>
<dbReference type="UniPathway" id="UPA00262">
    <property type="reaction ID" value="UER00222"/>
</dbReference>
<dbReference type="InterPro" id="IPR028281">
    <property type="entry name" value="Sirohaem_synthase_central"/>
</dbReference>
<dbReference type="STRING" id="1076872.G8ZXW6"/>
<dbReference type="Proteomes" id="UP000005627">
    <property type="component" value="Chromosome 7"/>
</dbReference>
<dbReference type="KEGG" id="tdl:TDEL_0G03660"/>
<dbReference type="SUPFAM" id="SSF51735">
    <property type="entry name" value="NAD(P)-binding Rossmann-fold domains"/>
    <property type="match status" value="1"/>
</dbReference>
<dbReference type="GO" id="GO:0004325">
    <property type="term" value="F:ferrochelatase activity"/>
    <property type="evidence" value="ECO:0007669"/>
    <property type="project" value="EnsemblFungi"/>
</dbReference>
<keyword evidence="3" id="KW-0560">Oxidoreductase</keyword>
<dbReference type="EC" id="1.3.1.76" evidence="2"/>
<dbReference type="AlphaFoldDB" id="G8ZXW6"/>
<evidence type="ECO:0000313" key="9">
    <source>
        <dbReference type="Proteomes" id="UP000005627"/>
    </source>
</evidence>
<dbReference type="GO" id="GO:0000103">
    <property type="term" value="P:sulfate assimilation"/>
    <property type="evidence" value="ECO:0007669"/>
    <property type="project" value="EnsemblFungi"/>
</dbReference>
<sequence>MGGKSLILAHQLHEKNVLVVGGGEVALTRLKKLISTGTRVTLVSPEIHPTILKEYCGFVGQRTEIDVIDDDWKAGQGVYRVIRSRFKMEYLTLYTKGNDSGWSLILTCIPNKPLSEEIYHESKRRFGSQQTVNVADNPPLCDVYFGANLEFGNRQGSSMQMMISSNGMGPRYVALVRDEIKSMLEGIDFEGSLKNLGELRSRVREIAHEDSDTKYRMNWMKSCTENFGIKNCEKMDVDKLVELFDKMYVDDRNMIFPSRDTMIEHYMKESNSK</sequence>
<dbReference type="PANTHER" id="PTHR35330">
    <property type="entry name" value="SIROHEME BIOSYNTHESIS PROTEIN MET8"/>
    <property type="match status" value="1"/>
</dbReference>
<evidence type="ECO:0000256" key="1">
    <source>
        <dbReference type="ARBA" id="ARBA00005010"/>
    </source>
</evidence>
<dbReference type="GO" id="GO:0043115">
    <property type="term" value="F:precorrin-2 dehydrogenase activity"/>
    <property type="evidence" value="ECO:0007669"/>
    <property type="project" value="UniProtKB-EC"/>
</dbReference>
<evidence type="ECO:0000259" key="6">
    <source>
        <dbReference type="Pfam" id="PF14823"/>
    </source>
</evidence>
<evidence type="ECO:0000313" key="8">
    <source>
        <dbReference type="EMBL" id="CCE93733.1"/>
    </source>
</evidence>
<dbReference type="InterPro" id="IPR036291">
    <property type="entry name" value="NAD(P)-bd_dom_sf"/>
</dbReference>
<dbReference type="GO" id="GO:0019354">
    <property type="term" value="P:siroheme biosynthetic process"/>
    <property type="evidence" value="ECO:0007669"/>
    <property type="project" value="UniProtKB-UniPathway"/>
</dbReference>
<evidence type="ECO:0000256" key="2">
    <source>
        <dbReference type="ARBA" id="ARBA00012400"/>
    </source>
</evidence>
<reference evidence="8 9" key="1">
    <citation type="journal article" date="2011" name="Proc. Natl. Acad. Sci. U.S.A.">
        <title>Evolutionary erosion of yeast sex chromosomes by mating-type switching accidents.</title>
        <authorList>
            <person name="Gordon J.L."/>
            <person name="Armisen D."/>
            <person name="Proux-Wera E."/>
            <person name="Oheigeartaigh S.S."/>
            <person name="Byrne K.P."/>
            <person name="Wolfe K.H."/>
        </authorList>
    </citation>
    <scope>NUCLEOTIDE SEQUENCE [LARGE SCALE GENOMIC DNA]</scope>
    <source>
        <strain evidence="9">ATCC 10662 / CBS 1146 / NBRC 0425 / NCYC 2629 / NRRL Y-866</strain>
    </source>
</reference>
<evidence type="ECO:0000256" key="4">
    <source>
        <dbReference type="ARBA" id="ARBA00023027"/>
    </source>
</evidence>
<dbReference type="SUPFAM" id="SSF75615">
    <property type="entry name" value="Siroheme synthase middle domains-like"/>
    <property type="match status" value="1"/>
</dbReference>
<dbReference type="FunCoup" id="G8ZXW6">
    <property type="interactions" value="134"/>
</dbReference>
<dbReference type="PANTHER" id="PTHR35330:SF1">
    <property type="entry name" value="SIROHEME BIOSYNTHESIS PROTEIN MET8"/>
    <property type="match status" value="1"/>
</dbReference>
<dbReference type="EMBL" id="HE616748">
    <property type="protein sequence ID" value="CCE93733.1"/>
    <property type="molecule type" value="Genomic_DNA"/>
</dbReference>
<dbReference type="eggNOG" id="ENOG502RYIW">
    <property type="taxonomic scope" value="Eukaryota"/>
</dbReference>
<dbReference type="InParanoid" id="G8ZXW6"/>
<dbReference type="Pfam" id="PF14824">
    <property type="entry name" value="Sirohm_synth_M"/>
    <property type="match status" value="1"/>
</dbReference>
<dbReference type="Gene3D" id="3.30.160.110">
    <property type="entry name" value="Siroheme synthase, domain 2"/>
    <property type="match status" value="1"/>
</dbReference>
<keyword evidence="5" id="KW-0627">Porphyrin biosynthesis</keyword>
<organism evidence="8 9">
    <name type="scientific">Torulaspora delbrueckii</name>
    <name type="common">Yeast</name>
    <name type="synonym">Candida colliculosa</name>
    <dbReference type="NCBI Taxonomy" id="4950"/>
    <lineage>
        <taxon>Eukaryota</taxon>
        <taxon>Fungi</taxon>
        <taxon>Dikarya</taxon>
        <taxon>Ascomycota</taxon>
        <taxon>Saccharomycotina</taxon>
        <taxon>Saccharomycetes</taxon>
        <taxon>Saccharomycetales</taxon>
        <taxon>Saccharomycetaceae</taxon>
        <taxon>Torulaspora</taxon>
    </lineage>
</organism>
<dbReference type="GeneID" id="11505028"/>
<dbReference type="Pfam" id="PF14823">
    <property type="entry name" value="Sirohm_synth_C"/>
    <property type="match status" value="1"/>
</dbReference>
<feature type="domain" description="Siroheme biosynthesis protein Met8 C-terminal" evidence="6">
    <location>
        <begin position="188"/>
        <end position="251"/>
    </location>
</feature>
<name>G8ZXW6_TORDE</name>
<accession>G8ZXW6</accession>
<dbReference type="Gene3D" id="3.40.50.720">
    <property type="entry name" value="NAD(P)-binding Rossmann-like Domain"/>
    <property type="match status" value="1"/>
</dbReference>
<dbReference type="InterPro" id="IPR028162">
    <property type="entry name" value="Met8_C"/>
</dbReference>
<keyword evidence="9" id="KW-1185">Reference proteome</keyword>
<dbReference type="InterPro" id="IPR028161">
    <property type="entry name" value="Met8-like"/>
</dbReference>
<evidence type="ECO:0000256" key="5">
    <source>
        <dbReference type="ARBA" id="ARBA00023244"/>
    </source>
</evidence>
<evidence type="ECO:0000259" key="7">
    <source>
        <dbReference type="Pfam" id="PF14824"/>
    </source>
</evidence>
<feature type="domain" description="Siroheme synthase central" evidence="7">
    <location>
        <begin position="158"/>
        <end position="183"/>
    </location>
</feature>